<feature type="transmembrane region" description="Helical" evidence="2">
    <location>
        <begin position="47"/>
        <end position="68"/>
    </location>
</feature>
<feature type="transmembrane region" description="Helical" evidence="2">
    <location>
        <begin position="171"/>
        <end position="194"/>
    </location>
</feature>
<dbReference type="EMBL" id="JARKIF010000012">
    <property type="protein sequence ID" value="KAJ7625663.1"/>
    <property type="molecule type" value="Genomic_DNA"/>
</dbReference>
<evidence type="ECO:0000313" key="3">
    <source>
        <dbReference type="EMBL" id="KAJ7625663.1"/>
    </source>
</evidence>
<dbReference type="Proteomes" id="UP001221142">
    <property type="component" value="Unassembled WGS sequence"/>
</dbReference>
<gene>
    <name evidence="3" type="ORF">FB45DRAFT_1060327</name>
</gene>
<feature type="compositionally biased region" description="Basic and acidic residues" evidence="1">
    <location>
        <begin position="318"/>
        <end position="334"/>
    </location>
</feature>
<evidence type="ECO:0000256" key="1">
    <source>
        <dbReference type="SAM" id="MobiDB-lite"/>
    </source>
</evidence>
<feature type="transmembrane region" description="Helical" evidence="2">
    <location>
        <begin position="221"/>
        <end position="244"/>
    </location>
</feature>
<name>A0AAD7FIC0_9AGAR</name>
<sequence>MGFALIDAETYGLFLESVFYGIYLVTCGFCIPALFVHEDRLKRLRDLNWPMVLVGFFMFSIATVDVVLQFYRNLHTFRISNTQLEALEDFTAIGNPINFVKSATVNFQTTIADGMLVYRCWVIYSRSWLTISLPLLLVLANVAIVGVLLYLEFTLRTTHALVNVKQLKPFGAAFWAITIVINVLTTTLIVVRIWRIHRNTKDFRYQGTHPTPRRLNTLQHVIRIIVESGLLYTGTSLVAFITYLTNGVAVAVTTDLLVQIIGISFNLIIIRAAQRVDQESSVTSQSRSEFPLRFMGTPANTFERPVQHIDISVVTEQESDKQGESVNDKNESVL</sequence>
<feature type="region of interest" description="Disordered" evidence="1">
    <location>
        <begin position="315"/>
        <end position="334"/>
    </location>
</feature>
<keyword evidence="2" id="KW-1133">Transmembrane helix</keyword>
<organism evidence="3 4">
    <name type="scientific">Roridomyces roridus</name>
    <dbReference type="NCBI Taxonomy" id="1738132"/>
    <lineage>
        <taxon>Eukaryota</taxon>
        <taxon>Fungi</taxon>
        <taxon>Dikarya</taxon>
        <taxon>Basidiomycota</taxon>
        <taxon>Agaricomycotina</taxon>
        <taxon>Agaricomycetes</taxon>
        <taxon>Agaricomycetidae</taxon>
        <taxon>Agaricales</taxon>
        <taxon>Marasmiineae</taxon>
        <taxon>Mycenaceae</taxon>
        <taxon>Roridomyces</taxon>
    </lineage>
</organism>
<reference evidence="3" key="1">
    <citation type="submission" date="2023-03" db="EMBL/GenBank/DDBJ databases">
        <title>Massive genome expansion in bonnet fungi (Mycena s.s.) driven by repeated elements and novel gene families across ecological guilds.</title>
        <authorList>
            <consortium name="Lawrence Berkeley National Laboratory"/>
            <person name="Harder C.B."/>
            <person name="Miyauchi S."/>
            <person name="Viragh M."/>
            <person name="Kuo A."/>
            <person name="Thoen E."/>
            <person name="Andreopoulos B."/>
            <person name="Lu D."/>
            <person name="Skrede I."/>
            <person name="Drula E."/>
            <person name="Henrissat B."/>
            <person name="Morin E."/>
            <person name="Kohler A."/>
            <person name="Barry K."/>
            <person name="LaButti K."/>
            <person name="Morin E."/>
            <person name="Salamov A."/>
            <person name="Lipzen A."/>
            <person name="Mereny Z."/>
            <person name="Hegedus B."/>
            <person name="Baldrian P."/>
            <person name="Stursova M."/>
            <person name="Weitz H."/>
            <person name="Taylor A."/>
            <person name="Grigoriev I.V."/>
            <person name="Nagy L.G."/>
            <person name="Martin F."/>
            <person name="Kauserud H."/>
        </authorList>
    </citation>
    <scope>NUCLEOTIDE SEQUENCE</scope>
    <source>
        <strain evidence="3">9284</strain>
    </source>
</reference>
<feature type="transmembrane region" description="Helical" evidence="2">
    <location>
        <begin position="256"/>
        <end position="273"/>
    </location>
</feature>
<feature type="transmembrane region" description="Helical" evidence="2">
    <location>
        <begin position="128"/>
        <end position="151"/>
    </location>
</feature>
<evidence type="ECO:0000256" key="2">
    <source>
        <dbReference type="SAM" id="Phobius"/>
    </source>
</evidence>
<keyword evidence="4" id="KW-1185">Reference proteome</keyword>
<feature type="transmembrane region" description="Helical" evidence="2">
    <location>
        <begin position="12"/>
        <end position="35"/>
    </location>
</feature>
<keyword evidence="2" id="KW-0472">Membrane</keyword>
<dbReference type="AlphaFoldDB" id="A0AAD7FIC0"/>
<keyword evidence="2" id="KW-0812">Transmembrane</keyword>
<comment type="caution">
    <text evidence="3">The sequence shown here is derived from an EMBL/GenBank/DDBJ whole genome shotgun (WGS) entry which is preliminary data.</text>
</comment>
<accession>A0AAD7FIC0</accession>
<protein>
    <submittedName>
        <fullName evidence="3">Uncharacterized protein</fullName>
    </submittedName>
</protein>
<proteinExistence type="predicted"/>
<evidence type="ECO:0000313" key="4">
    <source>
        <dbReference type="Proteomes" id="UP001221142"/>
    </source>
</evidence>